<proteinExistence type="predicted"/>
<dbReference type="SUPFAM" id="SSF52540">
    <property type="entry name" value="P-loop containing nucleoside triphosphate hydrolases"/>
    <property type="match status" value="1"/>
</dbReference>
<comment type="caution">
    <text evidence="9">The sequence shown here is derived from an EMBL/GenBank/DDBJ whole genome shotgun (WGS) entry which is preliminary data.</text>
</comment>
<organism evidence="9 10">
    <name type="scientific">Crepidotus variabilis</name>
    <dbReference type="NCBI Taxonomy" id="179855"/>
    <lineage>
        <taxon>Eukaryota</taxon>
        <taxon>Fungi</taxon>
        <taxon>Dikarya</taxon>
        <taxon>Basidiomycota</taxon>
        <taxon>Agaricomycotina</taxon>
        <taxon>Agaricomycetes</taxon>
        <taxon>Agaricomycetidae</taxon>
        <taxon>Agaricales</taxon>
        <taxon>Agaricineae</taxon>
        <taxon>Crepidotaceae</taxon>
        <taxon>Crepidotus</taxon>
    </lineage>
</organism>
<dbReference type="InterPro" id="IPR027417">
    <property type="entry name" value="P-loop_NTPase"/>
</dbReference>
<evidence type="ECO:0000313" key="10">
    <source>
        <dbReference type="Proteomes" id="UP000807306"/>
    </source>
</evidence>
<evidence type="ECO:0000313" key="9">
    <source>
        <dbReference type="EMBL" id="KAF9524672.1"/>
    </source>
</evidence>
<dbReference type="Proteomes" id="UP000807306">
    <property type="component" value="Unassembled WGS sequence"/>
</dbReference>
<dbReference type="InterPro" id="IPR014016">
    <property type="entry name" value="UvrD-like_ATP-bd"/>
</dbReference>
<evidence type="ECO:0000256" key="2">
    <source>
        <dbReference type="ARBA" id="ARBA00022801"/>
    </source>
</evidence>
<feature type="compositionally biased region" description="Acidic residues" evidence="7">
    <location>
        <begin position="2256"/>
        <end position="2271"/>
    </location>
</feature>
<dbReference type="GO" id="GO:0016787">
    <property type="term" value="F:hydrolase activity"/>
    <property type="evidence" value="ECO:0007669"/>
    <property type="project" value="UniProtKB-UniRule"/>
</dbReference>
<evidence type="ECO:0000256" key="4">
    <source>
        <dbReference type="ARBA" id="ARBA00022840"/>
    </source>
</evidence>
<dbReference type="Gene3D" id="1.25.40.10">
    <property type="entry name" value="Tetratricopeptide repeat domain"/>
    <property type="match status" value="1"/>
</dbReference>
<feature type="domain" description="UvrD-like helicase ATP-binding" evidence="8">
    <location>
        <begin position="490"/>
        <end position="864"/>
    </location>
</feature>
<feature type="coiled-coil region" evidence="6">
    <location>
        <begin position="2075"/>
        <end position="2102"/>
    </location>
</feature>
<feature type="region of interest" description="Disordered" evidence="7">
    <location>
        <begin position="2245"/>
        <end position="2322"/>
    </location>
</feature>
<protein>
    <recommendedName>
        <fullName evidence="8">UvrD-like helicase ATP-binding domain-containing protein</fullName>
    </recommendedName>
</protein>
<feature type="compositionally biased region" description="Acidic residues" evidence="7">
    <location>
        <begin position="2310"/>
        <end position="2319"/>
    </location>
</feature>
<keyword evidence="3 5" id="KW-0347">Helicase</keyword>
<evidence type="ECO:0000256" key="3">
    <source>
        <dbReference type="ARBA" id="ARBA00022806"/>
    </source>
</evidence>
<feature type="region of interest" description="Disordered" evidence="7">
    <location>
        <begin position="1928"/>
        <end position="1964"/>
    </location>
</feature>
<dbReference type="GO" id="GO:0004386">
    <property type="term" value="F:helicase activity"/>
    <property type="evidence" value="ECO:0007669"/>
    <property type="project" value="UniProtKB-UniRule"/>
</dbReference>
<evidence type="ECO:0000256" key="5">
    <source>
        <dbReference type="PROSITE-ProRule" id="PRU00560"/>
    </source>
</evidence>
<evidence type="ECO:0000256" key="7">
    <source>
        <dbReference type="SAM" id="MobiDB-lite"/>
    </source>
</evidence>
<dbReference type="InterPro" id="IPR039904">
    <property type="entry name" value="TRANK1"/>
</dbReference>
<dbReference type="PROSITE" id="PS51198">
    <property type="entry name" value="UVRD_HELICASE_ATP_BIND"/>
    <property type="match status" value="1"/>
</dbReference>
<name>A0A9P6JKW2_9AGAR</name>
<dbReference type="InterPro" id="IPR011990">
    <property type="entry name" value="TPR-like_helical_dom_sf"/>
</dbReference>
<gene>
    <name evidence="9" type="ORF">CPB83DRAFT_909779</name>
</gene>
<sequence>MACSVAKDVQHCLSLFYDDKLRTEDDICDALQQVVALDTGAYEELFCRLMSPPPEISRPVLELALSSTECGERLGQWLLESLPSFGHHFEANSTAVKVFNKLSLSIPFLYPFEREVTMELNKRRVKVENSISVVKAFIRFLASPSEDERPNEPELNEDPVFLIQTKMSQKQRKDTKTRPVIIFDAQVVKSCATLHVSVPTNTHEATHGLHGLISELYDIFSYYLNLINEPRVEAALRQNIIAISQHGEVQVSLEEQGQKANPADSVAQDISANVPPAFPMVQPMKAALYFESADGFGEWRILISTRADRDLRDFRRRDKKLFTIIVKKIKELSNGHFSDDNQKRLTGVDTEVPIYEAKMTRDSRLVYHIDCVPEYDTEIERQVIKIFGIYTHAQIDKRLWDSISVQLGKKGSEYKRRCKQRDRPKLAGDNVFTPACFPPIEAEDKDERIVPEIPAESLEEIHSLLVLEKFITFSQALLNSIIAELDVAHVFDVSPQEMEIIQYPNSCYVLGRSGTGKTTTMLFKMLGIQRAYEQRRDTMAKPRQVFVTQSRVLAGKVEEYFSKLLDSLSTGTKTKEELAQMIKSKQEQQQDEGLVDADDEQNWRADLPTRFSELQDEHFPLFLTFDKLASLLEEDFRDFLGYSILSPTRAVLSPVVDTTPFGNNESKFITYDTFLTAHWPHFSQNLKKGLDPALVYSELMGVIQGSEESLNHESRYLDEAAYNKLSHRTQYTFATRRDVIYSIFLIYLKQKRHSHSYDAADRTHRILKAIKTTGPPGQKLDFLYVDEAQDNLLIDALLLRSLVKNPDGLFWAGDTAQTISVGSSFRFNDLKAFLYRLEQRREESGAPLAEAPRTFHLAVNYRSHGGIVQCAHSVIELITKFWPYAIDILSREQGVVDGSKPVFFSGWDSETVRYEQFLFGETGNPIEFGAQQCILVRNEAARDELRQQVGEIGLILQGLEFDDVLLYKFFEDSTVDLSQWRVVLNLLEKASQAVVSGLPAPAFDEIKHAGVCSELKFLYVAVTRARKNLWIVDCSDKSEPMRTFWTSRQEIQNCTPGTDVPRLAVSSTPEEWAKTGKSLFSNKRFAQAMHCYERAGLVREAAVAYAYHLRDIARRIALNGSKQSIRSREEAHHTAACAFLESAAASLNVKEKAAYFRNAGSCFEEAHDDFEAAEAYRNAQEYTKAAKLFRKCARFDEAVAIITDHVDQVEVNVVENITDVARLFYFKGGELDKATKLFTSVEEQLEYLEDFDLDISRAALLEQLGKYEDAAEIHLAEGRTLEAIRLFLKDQSDLKAMARGQHCILRGLWEQLSFGSELSEHTTEVDRLLNIAASIRTTDIINSPIGDEISMFNSIRRRDLNNLRNLGKKFDSLGNVAASLLCFDFAFRAIPNMCKMSQSVISTFLQDFFVFCRLLFKLSKMPNLVEDERMRKLFCIHTNNENNYHLPSFTFLHAKLVASRVNFETVDDHGVQIAAWELERRLKGVLMERLVTDLTDENTKCQQAQAFSPCLSYLITSQCNRIDCPNEHLKPTDLTSTWFLLQIRIHLQQILLVQGFSMVHILPGDRIKYYRHWIGRLYNTLYPPSFQLGNIANADLSAIPEWPKAQTVLRTFCNALLFWPNHRRDLRLLTPGYQIIRIAFLVDKANANREIGRSPLTNIMRNIPDYLRTPGNLSTVILPEIACVLLGTHPHGIQFGILCIKTILERCLPIDAHVLCDLIENVAGSIILLRKNGNLHNITLPLSWLNGLLRMTKLDLGVKSPFDYAFQIQILIRELHLLLERFATRQQLLGKCNHLKVGNTDLCRLGSQRGVYIARLCRAICLMGYNVNNIGLRAQIVVIMKGLSQITPQFLFKEYAFVHHWKDVVRALYKGSAMNSSLDEMIQLYHASKAINANPPPQGHRRVLYNNTADVPKLLDGSLSFSNLRADAPAFVPKPPPADGAPAREEGEADEEPEEPELDNSEMVNNPAPVEVLSIGEVPDQNQPRPEELLKAAIIFQQRYRQRQRHNRKIKTSSIDISRQNNFLDCLTVARNIEFPHRSIYRFLFLGPLPHVLVCLSAVHASVMTNKQRNKERFKSAEHQELEDLQKRLTEQKKVLDEIRKLQKALKPASDLHIKRDIEHLKKLVLEVEEMVRRVAPPAVLRDISEDLILGHKGIVEVKKAPKIKPKPKLIIDDGLEDGFYHNCEVDDDYQRGIVESGTTHNLFMPEENVESAREVIVLPKAGSPLILKDDPISAILRRQSFGSSSQYDKRSGSSEEGDEGTTSIEEESSQDSDLVIGEYDDEDKYVKDSPPSAAIQSLSWQSVPAAIGDDSESEEDIGSDVQEKQLAWSFI</sequence>
<dbReference type="Pfam" id="PF00580">
    <property type="entry name" value="UvrD-helicase"/>
    <property type="match status" value="1"/>
</dbReference>
<dbReference type="PANTHER" id="PTHR21529:SF4">
    <property type="entry name" value="TPR AND ANKYRIN REPEAT-CONTAINING PROTEIN 1"/>
    <property type="match status" value="1"/>
</dbReference>
<keyword evidence="1 5" id="KW-0547">Nucleotide-binding</keyword>
<keyword evidence="2 5" id="KW-0378">Hydrolase</keyword>
<feature type="compositionally biased region" description="Acidic residues" evidence="7">
    <location>
        <begin position="1947"/>
        <end position="1960"/>
    </location>
</feature>
<dbReference type="Gene3D" id="3.40.50.300">
    <property type="entry name" value="P-loop containing nucleotide triphosphate hydrolases"/>
    <property type="match status" value="2"/>
</dbReference>
<evidence type="ECO:0000256" key="1">
    <source>
        <dbReference type="ARBA" id="ARBA00022741"/>
    </source>
</evidence>
<dbReference type="PANTHER" id="PTHR21529">
    <property type="entry name" value="MAMMARY TURMOR VIRUS RECEPTOR HOMOLOG 1, 2 MTVR1, 2"/>
    <property type="match status" value="1"/>
</dbReference>
<accession>A0A9P6JKW2</accession>
<dbReference type="EMBL" id="MU157895">
    <property type="protein sequence ID" value="KAF9524672.1"/>
    <property type="molecule type" value="Genomic_DNA"/>
</dbReference>
<keyword evidence="4 5" id="KW-0067">ATP-binding</keyword>
<feature type="binding site" evidence="5">
    <location>
        <begin position="511"/>
        <end position="518"/>
    </location>
    <ligand>
        <name>ATP</name>
        <dbReference type="ChEBI" id="CHEBI:30616"/>
    </ligand>
</feature>
<evidence type="ECO:0000259" key="8">
    <source>
        <dbReference type="PROSITE" id="PS51198"/>
    </source>
</evidence>
<reference evidence="9" key="1">
    <citation type="submission" date="2020-11" db="EMBL/GenBank/DDBJ databases">
        <authorList>
            <consortium name="DOE Joint Genome Institute"/>
            <person name="Ahrendt S."/>
            <person name="Riley R."/>
            <person name="Andreopoulos W."/>
            <person name="Labutti K."/>
            <person name="Pangilinan J."/>
            <person name="Ruiz-Duenas F.J."/>
            <person name="Barrasa J.M."/>
            <person name="Sanchez-Garcia M."/>
            <person name="Camarero S."/>
            <person name="Miyauchi S."/>
            <person name="Serrano A."/>
            <person name="Linde D."/>
            <person name="Babiker R."/>
            <person name="Drula E."/>
            <person name="Ayuso-Fernandez I."/>
            <person name="Pacheco R."/>
            <person name="Padilla G."/>
            <person name="Ferreira P."/>
            <person name="Barriuso J."/>
            <person name="Kellner H."/>
            <person name="Castanera R."/>
            <person name="Alfaro M."/>
            <person name="Ramirez L."/>
            <person name="Pisabarro A.G."/>
            <person name="Kuo A."/>
            <person name="Tritt A."/>
            <person name="Lipzen A."/>
            <person name="He G."/>
            <person name="Yan M."/>
            <person name="Ng V."/>
            <person name="Cullen D."/>
            <person name="Martin F."/>
            <person name="Rosso M.-N."/>
            <person name="Henrissat B."/>
            <person name="Hibbett D."/>
            <person name="Martinez A.T."/>
            <person name="Grigoriev I.V."/>
        </authorList>
    </citation>
    <scope>NUCLEOTIDE SEQUENCE</scope>
    <source>
        <strain evidence="9">CBS 506.95</strain>
    </source>
</reference>
<dbReference type="GO" id="GO:0005524">
    <property type="term" value="F:ATP binding"/>
    <property type="evidence" value="ECO:0007669"/>
    <property type="project" value="UniProtKB-UniRule"/>
</dbReference>
<keyword evidence="10" id="KW-1185">Reference proteome</keyword>
<evidence type="ECO:0000256" key="6">
    <source>
        <dbReference type="SAM" id="Coils"/>
    </source>
</evidence>
<dbReference type="OrthoDB" id="3156807at2759"/>
<keyword evidence="6" id="KW-0175">Coiled coil</keyword>